<dbReference type="InterPro" id="IPR009875">
    <property type="entry name" value="PilZ_domain"/>
</dbReference>
<evidence type="ECO:0000313" key="3">
    <source>
        <dbReference type="Proteomes" id="UP001144256"/>
    </source>
</evidence>
<dbReference type="SUPFAM" id="SSF141371">
    <property type="entry name" value="PilZ domain-like"/>
    <property type="match status" value="1"/>
</dbReference>
<keyword evidence="3" id="KW-1185">Reference proteome</keyword>
<sequence length="118" mass="14040">MEERRRYRRLPIKLELEINSLFKQNNDIIKLNNKTIEVIDISKNGIGIMCSDNFPVNYYFNAKIEFDEERYFYCVVKIIRSSKQGNKYCLGCEFVGLADFLADKVDEYEELLNKSQIY</sequence>
<feature type="domain" description="PilZ" evidence="1">
    <location>
        <begin position="3"/>
        <end position="98"/>
    </location>
</feature>
<dbReference type="EMBL" id="BRLB01000009">
    <property type="protein sequence ID" value="GKX30376.1"/>
    <property type="molecule type" value="Genomic_DNA"/>
</dbReference>
<protein>
    <recommendedName>
        <fullName evidence="1">PilZ domain-containing protein</fullName>
    </recommendedName>
</protein>
<reference evidence="2" key="1">
    <citation type="submission" date="2022-06" db="EMBL/GenBank/DDBJ databases">
        <title>Vallitalea longa sp. nov., an anaerobic bacterium isolated from marine sediment.</title>
        <authorList>
            <person name="Hirano S."/>
            <person name="Terahara T."/>
            <person name="Mori K."/>
            <person name="Hamada M."/>
            <person name="Matsumoto R."/>
            <person name="Kobayashi T."/>
        </authorList>
    </citation>
    <scope>NUCLEOTIDE SEQUENCE</scope>
    <source>
        <strain evidence="2">SH18-1</strain>
    </source>
</reference>
<dbReference type="Gene3D" id="2.40.10.220">
    <property type="entry name" value="predicted glycosyltransferase like domains"/>
    <property type="match status" value="1"/>
</dbReference>
<accession>A0A9W6DEN6</accession>
<dbReference type="GO" id="GO:0035438">
    <property type="term" value="F:cyclic-di-GMP binding"/>
    <property type="evidence" value="ECO:0007669"/>
    <property type="project" value="InterPro"/>
</dbReference>
<organism evidence="2 3">
    <name type="scientific">Vallitalea longa</name>
    <dbReference type="NCBI Taxonomy" id="2936439"/>
    <lineage>
        <taxon>Bacteria</taxon>
        <taxon>Bacillati</taxon>
        <taxon>Bacillota</taxon>
        <taxon>Clostridia</taxon>
        <taxon>Lachnospirales</taxon>
        <taxon>Vallitaleaceae</taxon>
        <taxon>Vallitalea</taxon>
    </lineage>
</organism>
<name>A0A9W6DEN6_9FIRM</name>
<evidence type="ECO:0000259" key="1">
    <source>
        <dbReference type="Pfam" id="PF07238"/>
    </source>
</evidence>
<dbReference type="Proteomes" id="UP001144256">
    <property type="component" value="Unassembled WGS sequence"/>
</dbReference>
<dbReference type="RefSeq" id="WP_281816504.1">
    <property type="nucleotide sequence ID" value="NZ_BRLB01000009.1"/>
</dbReference>
<dbReference type="Pfam" id="PF07238">
    <property type="entry name" value="PilZ"/>
    <property type="match status" value="1"/>
</dbReference>
<gene>
    <name evidence="2" type="ORF">SH1V18_28560</name>
</gene>
<dbReference type="AlphaFoldDB" id="A0A9W6DEN6"/>
<evidence type="ECO:0000313" key="2">
    <source>
        <dbReference type="EMBL" id="GKX30376.1"/>
    </source>
</evidence>
<comment type="caution">
    <text evidence="2">The sequence shown here is derived from an EMBL/GenBank/DDBJ whole genome shotgun (WGS) entry which is preliminary data.</text>
</comment>
<proteinExistence type="predicted"/>